<accession>A0ABN7XYF2</accession>
<dbReference type="Proteomes" id="UP000727654">
    <property type="component" value="Unassembled WGS sequence"/>
</dbReference>
<name>A0ABN7XYF2_9BURK</name>
<evidence type="ECO:0008006" key="4">
    <source>
        <dbReference type="Google" id="ProtNLM"/>
    </source>
</evidence>
<evidence type="ECO:0000313" key="2">
    <source>
        <dbReference type="EMBL" id="CAG9165191.1"/>
    </source>
</evidence>
<evidence type="ECO:0000256" key="1">
    <source>
        <dbReference type="SAM" id="MobiDB-lite"/>
    </source>
</evidence>
<gene>
    <name evidence="2" type="ORF">LMG23992_00335</name>
</gene>
<reference evidence="2 3" key="1">
    <citation type="submission" date="2021-08" db="EMBL/GenBank/DDBJ databases">
        <authorList>
            <person name="Peeters C."/>
        </authorList>
    </citation>
    <scope>NUCLEOTIDE SEQUENCE [LARGE SCALE GENOMIC DNA]</scope>
    <source>
        <strain evidence="2 3">LMG 23992</strain>
    </source>
</reference>
<feature type="region of interest" description="Disordered" evidence="1">
    <location>
        <begin position="1"/>
        <end position="21"/>
    </location>
</feature>
<organism evidence="2 3">
    <name type="scientific">Cupriavidus laharis</name>
    <dbReference type="NCBI Taxonomy" id="151654"/>
    <lineage>
        <taxon>Bacteria</taxon>
        <taxon>Pseudomonadati</taxon>
        <taxon>Pseudomonadota</taxon>
        <taxon>Betaproteobacteria</taxon>
        <taxon>Burkholderiales</taxon>
        <taxon>Burkholderiaceae</taxon>
        <taxon>Cupriavidus</taxon>
    </lineage>
</organism>
<sequence>MPHIQLPGRNPVQAKRRGKYKTDLPQADRIIVIKMALGHS</sequence>
<comment type="caution">
    <text evidence="2">The sequence shown here is derived from an EMBL/GenBank/DDBJ whole genome shotgun (WGS) entry which is preliminary data.</text>
</comment>
<evidence type="ECO:0000313" key="3">
    <source>
        <dbReference type="Proteomes" id="UP000727654"/>
    </source>
</evidence>
<dbReference type="EMBL" id="CAJZAI010000001">
    <property type="protein sequence ID" value="CAG9165191.1"/>
    <property type="molecule type" value="Genomic_DNA"/>
</dbReference>
<keyword evidence="3" id="KW-1185">Reference proteome</keyword>
<protein>
    <recommendedName>
        <fullName evidence="4">Transposase</fullName>
    </recommendedName>
</protein>
<proteinExistence type="predicted"/>